<dbReference type="KEGG" id="adu:107496526"/>
<dbReference type="PANTHER" id="PTHR11165">
    <property type="entry name" value="SKP1"/>
    <property type="match status" value="1"/>
</dbReference>
<dbReference type="GeneID" id="107496526"/>
<gene>
    <name evidence="3" type="primary">LOC107496526</name>
</gene>
<dbReference type="AlphaFoldDB" id="A0A6P4DWD3"/>
<dbReference type="InterPro" id="IPR036296">
    <property type="entry name" value="SKP1-like_dim_sf"/>
</dbReference>
<keyword evidence="2" id="KW-1185">Reference proteome</keyword>
<dbReference type="InterPro" id="IPR016897">
    <property type="entry name" value="SKP1"/>
</dbReference>
<evidence type="ECO:0000313" key="3">
    <source>
        <dbReference type="RefSeq" id="XP_015973283.1"/>
    </source>
</evidence>
<name>A0A6P4DWD3_ARADU</name>
<proteinExistence type="predicted"/>
<comment type="pathway">
    <text evidence="1">Protein modification; protein ubiquitination.</text>
</comment>
<evidence type="ECO:0000313" key="2">
    <source>
        <dbReference type="Proteomes" id="UP000515211"/>
    </source>
</evidence>
<dbReference type="InterPro" id="IPR011333">
    <property type="entry name" value="SKP1/BTB/POZ_sf"/>
</dbReference>
<dbReference type="RefSeq" id="XP_015973283.1">
    <property type="nucleotide sequence ID" value="XM_016117797.3"/>
</dbReference>
<reference evidence="2" key="1">
    <citation type="journal article" date="2016" name="Nat. Genet.">
        <title>The genome sequences of Arachis duranensis and Arachis ipaensis, the diploid ancestors of cultivated peanut.</title>
        <authorList>
            <person name="Bertioli D.J."/>
            <person name="Cannon S.B."/>
            <person name="Froenicke L."/>
            <person name="Huang G."/>
            <person name="Farmer A.D."/>
            <person name="Cannon E.K."/>
            <person name="Liu X."/>
            <person name="Gao D."/>
            <person name="Clevenger J."/>
            <person name="Dash S."/>
            <person name="Ren L."/>
            <person name="Moretzsohn M.C."/>
            <person name="Shirasawa K."/>
            <person name="Huang W."/>
            <person name="Vidigal B."/>
            <person name="Abernathy B."/>
            <person name="Chu Y."/>
            <person name="Niederhuth C.E."/>
            <person name="Umale P."/>
            <person name="Araujo A.C."/>
            <person name="Kozik A."/>
            <person name="Kim K.D."/>
            <person name="Burow M.D."/>
            <person name="Varshney R.K."/>
            <person name="Wang X."/>
            <person name="Zhang X."/>
            <person name="Barkley N."/>
            <person name="Guimaraes P.M."/>
            <person name="Isobe S."/>
            <person name="Guo B."/>
            <person name="Liao B."/>
            <person name="Stalker H.T."/>
            <person name="Schmitz R.J."/>
            <person name="Scheffler B.E."/>
            <person name="Leal-Bertioli S.C."/>
            <person name="Xun X."/>
            <person name="Jackson S.A."/>
            <person name="Michelmore R."/>
            <person name="Ozias-Akins P."/>
        </authorList>
    </citation>
    <scope>NUCLEOTIDE SEQUENCE [LARGE SCALE GENOMIC DNA]</scope>
    <source>
        <strain evidence="2">cv. V14167</strain>
    </source>
</reference>
<organism evidence="2 3">
    <name type="scientific">Arachis duranensis</name>
    <name type="common">Wild peanut</name>
    <dbReference type="NCBI Taxonomy" id="130453"/>
    <lineage>
        <taxon>Eukaryota</taxon>
        <taxon>Viridiplantae</taxon>
        <taxon>Streptophyta</taxon>
        <taxon>Embryophyta</taxon>
        <taxon>Tracheophyta</taxon>
        <taxon>Spermatophyta</taxon>
        <taxon>Magnoliopsida</taxon>
        <taxon>eudicotyledons</taxon>
        <taxon>Gunneridae</taxon>
        <taxon>Pentapetalae</taxon>
        <taxon>rosids</taxon>
        <taxon>fabids</taxon>
        <taxon>Fabales</taxon>
        <taxon>Fabaceae</taxon>
        <taxon>Papilionoideae</taxon>
        <taxon>50 kb inversion clade</taxon>
        <taxon>dalbergioids sensu lato</taxon>
        <taxon>Dalbergieae</taxon>
        <taxon>Pterocarpus clade</taxon>
        <taxon>Arachis</taxon>
    </lineage>
</organism>
<protein>
    <submittedName>
        <fullName evidence="3">Uncharacterized protein LOC107496526</fullName>
    </submittedName>
</protein>
<dbReference type="GO" id="GO:0006511">
    <property type="term" value="P:ubiquitin-dependent protein catabolic process"/>
    <property type="evidence" value="ECO:0007669"/>
    <property type="project" value="InterPro"/>
</dbReference>
<evidence type="ECO:0000256" key="1">
    <source>
        <dbReference type="ARBA" id="ARBA00004906"/>
    </source>
</evidence>
<sequence>MTGHGSRGKEILGELMNAELFGGFDTKTCQDFINWFTNIDSSGKTYYRHEFETLCESDSFFRLCEDLYLHDYHMVSRRNIISLKSLDGVATSIDMRVVAAESEVLSAFTDRGGGRRLVKGDEIPLKNLSGKIVSEITHFMNKKHDFSRELKNLIINYKGWCTQFLKLNRTMLSDLNEAAEFLGIKSLFKLTGRAVMELGERSIEEITEWCGRLSFSEMLSSLVVGVEEDLREREAPSLWPFA</sequence>
<dbReference type="SUPFAM" id="SSF81382">
    <property type="entry name" value="Skp1 dimerisation domain-like"/>
    <property type="match status" value="1"/>
</dbReference>
<accession>A0A6P4DWD3</accession>
<dbReference type="Gene3D" id="3.30.710.10">
    <property type="entry name" value="Potassium Channel Kv1.1, Chain A"/>
    <property type="match status" value="1"/>
</dbReference>
<reference evidence="3" key="2">
    <citation type="submission" date="2025-08" db="UniProtKB">
        <authorList>
            <consortium name="RefSeq"/>
        </authorList>
    </citation>
    <scope>IDENTIFICATION</scope>
    <source>
        <tissue evidence="3">Whole plant</tissue>
    </source>
</reference>
<dbReference type="Proteomes" id="UP000515211">
    <property type="component" value="Chromosome 7"/>
</dbReference>